<evidence type="ECO:0000313" key="3">
    <source>
        <dbReference type="Proteomes" id="UP000521748"/>
    </source>
</evidence>
<dbReference type="RefSeq" id="WP_179389805.1">
    <property type="nucleotide sequence ID" value="NZ_JACBYQ010000002.1"/>
</dbReference>
<evidence type="ECO:0000256" key="1">
    <source>
        <dbReference type="SAM" id="MobiDB-lite"/>
    </source>
</evidence>
<sequence>MRPIDPQNTPNIRFTPSVEAKLSDAAKESLARKQAQSNLSGGQAVARGHKPTHASGKQGPRERKVRW</sequence>
<feature type="region of interest" description="Disordered" evidence="1">
    <location>
        <begin position="23"/>
        <end position="67"/>
    </location>
</feature>
<dbReference type="Proteomes" id="UP000521748">
    <property type="component" value="Unassembled WGS sequence"/>
</dbReference>
<comment type="caution">
    <text evidence="2">The sequence shown here is derived from an EMBL/GenBank/DDBJ whole genome shotgun (WGS) entry which is preliminary data.</text>
</comment>
<name>A0A7Y9LV09_9MICC</name>
<gene>
    <name evidence="2" type="ORF">FHU41_002349</name>
</gene>
<protein>
    <submittedName>
        <fullName evidence="2">Uncharacterized protein</fullName>
    </submittedName>
</protein>
<proteinExistence type="predicted"/>
<dbReference type="EMBL" id="JACBYQ010000002">
    <property type="protein sequence ID" value="NYE96099.1"/>
    <property type="molecule type" value="Genomic_DNA"/>
</dbReference>
<reference evidence="2 3" key="1">
    <citation type="submission" date="2020-07" db="EMBL/GenBank/DDBJ databases">
        <title>Sequencing the genomes of 1000 actinobacteria strains.</title>
        <authorList>
            <person name="Klenk H.-P."/>
        </authorList>
    </citation>
    <scope>NUCLEOTIDE SEQUENCE [LARGE SCALE GENOMIC DNA]</scope>
    <source>
        <strain evidence="2 3">DSM 102047</strain>
    </source>
</reference>
<evidence type="ECO:0000313" key="2">
    <source>
        <dbReference type="EMBL" id="NYE96099.1"/>
    </source>
</evidence>
<keyword evidence="3" id="KW-1185">Reference proteome</keyword>
<accession>A0A7Y9LV09</accession>
<dbReference type="AlphaFoldDB" id="A0A7Y9LV09"/>
<organism evidence="2 3">
    <name type="scientific">Psychromicrobium silvestre</name>
    <dbReference type="NCBI Taxonomy" id="1645614"/>
    <lineage>
        <taxon>Bacteria</taxon>
        <taxon>Bacillati</taxon>
        <taxon>Actinomycetota</taxon>
        <taxon>Actinomycetes</taxon>
        <taxon>Micrococcales</taxon>
        <taxon>Micrococcaceae</taxon>
        <taxon>Psychromicrobium</taxon>
    </lineage>
</organism>